<gene>
    <name evidence="1" type="ORF">FD13_GL001082</name>
</gene>
<evidence type="ECO:0000313" key="2">
    <source>
        <dbReference type="Proteomes" id="UP000051589"/>
    </source>
</evidence>
<sequence length="52" mass="5998">MEYDMVFRGKRYDTPGYFNDIGLLNGSGGIVLTLMSLQSKQRLDWERILLVS</sequence>
<evidence type="ECO:0000313" key="1">
    <source>
        <dbReference type="EMBL" id="KRN01370.1"/>
    </source>
</evidence>
<dbReference type="PATRIC" id="fig|1423803.3.peg.1092"/>
<comment type="caution">
    <text evidence="1">The sequence shown here is derived from an EMBL/GenBank/DDBJ whole genome shotgun (WGS) entry which is preliminary data.</text>
</comment>
<protein>
    <submittedName>
        <fullName evidence="1">Uncharacterized protein</fullName>
    </submittedName>
</protein>
<dbReference type="EMBL" id="AYZH01000024">
    <property type="protein sequence ID" value="KRN01370.1"/>
    <property type="molecule type" value="Genomic_DNA"/>
</dbReference>
<dbReference type="Proteomes" id="UP000051589">
    <property type="component" value="Unassembled WGS sequence"/>
</dbReference>
<dbReference type="AlphaFoldDB" id="A0A0R2DMH8"/>
<keyword evidence="2" id="KW-1185">Reference proteome</keyword>
<name>A0A0R2DMH8_9LACO</name>
<proteinExistence type="predicted"/>
<dbReference type="Gene3D" id="1.50.10.20">
    <property type="match status" value="1"/>
</dbReference>
<dbReference type="SUPFAM" id="SSF158745">
    <property type="entry name" value="LanC-like"/>
    <property type="match status" value="1"/>
</dbReference>
<accession>A0A0R2DMH8</accession>
<reference evidence="1 2" key="1">
    <citation type="journal article" date="2015" name="Genome Announc.">
        <title>Expanding the biotechnology potential of lactobacilli through comparative genomics of 213 strains and associated genera.</title>
        <authorList>
            <person name="Sun Z."/>
            <person name="Harris H.M."/>
            <person name="McCann A."/>
            <person name="Guo C."/>
            <person name="Argimon S."/>
            <person name="Zhang W."/>
            <person name="Yang X."/>
            <person name="Jeffery I.B."/>
            <person name="Cooney J.C."/>
            <person name="Kagawa T.F."/>
            <person name="Liu W."/>
            <person name="Song Y."/>
            <person name="Salvetti E."/>
            <person name="Wrobel A."/>
            <person name="Rasinkangas P."/>
            <person name="Parkhill J."/>
            <person name="Rea M.C."/>
            <person name="O'Sullivan O."/>
            <person name="Ritari J."/>
            <person name="Douillard F.P."/>
            <person name="Paul Ross R."/>
            <person name="Yang R."/>
            <person name="Briner A.E."/>
            <person name="Felis G.E."/>
            <person name="de Vos W.M."/>
            <person name="Barrangou R."/>
            <person name="Klaenhammer T.R."/>
            <person name="Caufield P.W."/>
            <person name="Cui Y."/>
            <person name="Zhang H."/>
            <person name="O'Toole P.W."/>
        </authorList>
    </citation>
    <scope>NUCLEOTIDE SEQUENCE [LARGE SCALE GENOMIC DNA]</scope>
    <source>
        <strain evidence="1 2">DSM 21775</strain>
    </source>
</reference>
<organism evidence="1 2">
    <name type="scientific">Levilactobacillus senmaizukei DSM 21775 = NBRC 103853</name>
    <dbReference type="NCBI Taxonomy" id="1423803"/>
    <lineage>
        <taxon>Bacteria</taxon>
        <taxon>Bacillati</taxon>
        <taxon>Bacillota</taxon>
        <taxon>Bacilli</taxon>
        <taxon>Lactobacillales</taxon>
        <taxon>Lactobacillaceae</taxon>
        <taxon>Levilactobacillus</taxon>
    </lineage>
</organism>
<dbReference type="STRING" id="1423803.FD13_GL001082"/>